<name>A0A9W5ITC7_NEISU</name>
<sequence>MPNRFQTASTANGQKPALLRGFLQSKGRLKKFQTAFNPSING</sequence>
<gene>
    <name evidence="1" type="ORF">NEISUBOT_03374</name>
</gene>
<organism evidence="1 2">
    <name type="scientific">Neisseria subflava NJ9703</name>
    <dbReference type="NCBI Taxonomy" id="546268"/>
    <lineage>
        <taxon>Bacteria</taxon>
        <taxon>Pseudomonadati</taxon>
        <taxon>Pseudomonadota</taxon>
        <taxon>Betaproteobacteria</taxon>
        <taxon>Neisseriales</taxon>
        <taxon>Neisseriaceae</taxon>
        <taxon>Neisseria</taxon>
    </lineage>
</organism>
<dbReference type="Proteomes" id="UP000004621">
    <property type="component" value="Unassembled WGS sequence"/>
</dbReference>
<evidence type="ECO:0000313" key="1">
    <source>
        <dbReference type="EMBL" id="EFC53371.1"/>
    </source>
</evidence>
<proteinExistence type="predicted"/>
<accession>A0A9W5ITC7</accession>
<evidence type="ECO:0000313" key="2">
    <source>
        <dbReference type="Proteomes" id="UP000004621"/>
    </source>
</evidence>
<protein>
    <submittedName>
        <fullName evidence="1">Uncharacterized protein</fullName>
    </submittedName>
</protein>
<dbReference type="AlphaFoldDB" id="A0A9W5ITC7"/>
<comment type="caution">
    <text evidence="1">The sequence shown here is derived from an EMBL/GenBank/DDBJ whole genome shotgun (WGS) entry which is preliminary data.</text>
</comment>
<reference evidence="1 2" key="1">
    <citation type="submission" date="2010-01" db="EMBL/GenBank/DDBJ databases">
        <authorList>
            <person name="Weinstock G."/>
            <person name="Sodergren E."/>
            <person name="Clifton S."/>
            <person name="Fulton L."/>
            <person name="Fulton B."/>
            <person name="Courtney L."/>
            <person name="Fronick C."/>
            <person name="Harrison M."/>
            <person name="Strong C."/>
            <person name="Farmer C."/>
            <person name="Delahaunty K."/>
            <person name="Markovic C."/>
            <person name="Hall O."/>
            <person name="Minx P."/>
            <person name="Tomlinson C."/>
            <person name="Mitreva M."/>
            <person name="Nelson J."/>
            <person name="Hou S."/>
            <person name="Wollam A."/>
            <person name="Pepin K.H."/>
            <person name="Johnson M."/>
            <person name="Bhonagiri V."/>
            <person name="Nash W.E."/>
            <person name="Warren W."/>
            <person name="Chinwalla A."/>
            <person name="Mardis E.R."/>
            <person name="Wilson R.K."/>
        </authorList>
    </citation>
    <scope>NUCLEOTIDE SEQUENCE [LARGE SCALE GENOMIC DNA]</scope>
    <source>
        <strain evidence="1 2">NJ9703</strain>
    </source>
</reference>
<dbReference type="EMBL" id="ACEO02000001">
    <property type="protein sequence ID" value="EFC53371.1"/>
    <property type="molecule type" value="Genomic_DNA"/>
</dbReference>